<evidence type="ECO:0000313" key="9">
    <source>
        <dbReference type="EMBL" id="CEM47332.1"/>
    </source>
</evidence>
<gene>
    <name evidence="9" type="ORF">Cvel_31061</name>
</gene>
<dbReference type="EMBL" id="CDMZ01003712">
    <property type="protein sequence ID" value="CEM47332.1"/>
    <property type="molecule type" value="Genomic_DNA"/>
</dbReference>
<evidence type="ECO:0000256" key="4">
    <source>
        <dbReference type="ARBA" id="ARBA00022807"/>
    </source>
</evidence>
<keyword evidence="4 6" id="KW-0788">Thiol protease</keyword>
<keyword evidence="2 6" id="KW-0645">Protease</keyword>
<feature type="region of interest" description="Disordered" evidence="7">
    <location>
        <begin position="1"/>
        <end position="32"/>
    </location>
</feature>
<protein>
    <recommendedName>
        <fullName evidence="8">Calpain catalytic domain-containing protein</fullName>
    </recommendedName>
</protein>
<evidence type="ECO:0000256" key="5">
    <source>
        <dbReference type="PIRSR" id="PIRSR622684-1"/>
    </source>
</evidence>
<feature type="region of interest" description="Disordered" evidence="7">
    <location>
        <begin position="109"/>
        <end position="130"/>
    </location>
</feature>
<proteinExistence type="inferred from homology"/>
<accession>A0A0G4HSF8</accession>
<dbReference type="InterPro" id="IPR038765">
    <property type="entry name" value="Papain-like_cys_pep_sf"/>
</dbReference>
<dbReference type="GO" id="GO:0004198">
    <property type="term" value="F:calcium-dependent cysteine-type endopeptidase activity"/>
    <property type="evidence" value="ECO:0007669"/>
    <property type="project" value="InterPro"/>
</dbReference>
<dbReference type="PANTHER" id="PTHR10183:SF379">
    <property type="entry name" value="CALPAIN-5"/>
    <property type="match status" value="1"/>
</dbReference>
<name>A0A0G4HSF8_9ALVE</name>
<keyword evidence="3 6" id="KW-0378">Hydrolase</keyword>
<feature type="active site" evidence="6">
    <location>
        <position position="800"/>
    </location>
</feature>
<feature type="compositionally biased region" description="Low complexity" evidence="7">
    <location>
        <begin position="1"/>
        <end position="15"/>
    </location>
</feature>
<evidence type="ECO:0000256" key="1">
    <source>
        <dbReference type="ARBA" id="ARBA00007623"/>
    </source>
</evidence>
<evidence type="ECO:0000256" key="3">
    <source>
        <dbReference type="ARBA" id="ARBA00022801"/>
    </source>
</evidence>
<feature type="domain" description="Calpain catalytic" evidence="8">
    <location>
        <begin position="524"/>
        <end position="842"/>
    </location>
</feature>
<dbReference type="AlphaFoldDB" id="A0A0G4HSF8"/>
<comment type="similarity">
    <text evidence="1">Belongs to the peptidase C2 family.</text>
</comment>
<feature type="active site" evidence="5 6">
    <location>
        <position position="597"/>
    </location>
</feature>
<evidence type="ECO:0000256" key="6">
    <source>
        <dbReference type="PROSITE-ProRule" id="PRU00239"/>
    </source>
</evidence>
<dbReference type="InterPro" id="IPR001300">
    <property type="entry name" value="Peptidase_C2_calpain_cat"/>
</dbReference>
<feature type="compositionally biased region" description="Basic and acidic residues" evidence="7">
    <location>
        <begin position="18"/>
        <end position="32"/>
    </location>
</feature>
<reference evidence="9" key="1">
    <citation type="submission" date="2014-11" db="EMBL/GenBank/DDBJ databases">
        <authorList>
            <person name="Otto D Thomas"/>
            <person name="Naeem Raeece"/>
        </authorList>
    </citation>
    <scope>NUCLEOTIDE SEQUENCE</scope>
</reference>
<sequence>MTRIPSPVSSVSVSPAVRGREAPPSEEKETKRCSVRMFEREVKIDMGGGRTRSEKAVSFLISPFDGGREEETAPLPSEGRLLTFCVERVGVPIMESSACALSGLYKTGKKQEKKGSGSGTPEVDEIEVREEEEGVERFRLDDGLIAWESVVPLSASETLTSSVEFAELFLAKPQTGPRYTADGRISGAALKKRQSSGTPLTFSDKIRDLERRFAAAKKQSGAKGKEPVEVKRLKKMKRTFEDWRERILESGLSQITFMGVGVKEEEEDPEPSVQVPPLLREPLRLSCTDEELVRYLGRVGHLWSKTVCKFAEGKRRGKEDGNNFVGLFKGFGGFFSNKDEESEPEGSGESQLSAFLLCALASLYSREAEKGRDGSLLETPRFVQKSDSVGDLVFRGGRVEKEKGGVTPIDWRLRLPLPVSTKGRETDLRCPGRAESAGLWFQSVLSSCFEEREGIAIAEQLLGCKGIPSLRPDLYQDLPIELPRDELPGDPDEPIFWQTSFPDSPEMRRFLSSFLEVLAKRKMKFVDPFFPQHSYDRSRERGGDALRLQFKALEGLVRVSSVLKRGSELSDAPLEYSGLCADSAHFSDVGQSLCGACQELAFWMSAVSFRPDIIKNAFPLGDTLRETGAAVVRLWSPSLNEWRLVLVDDRVLLTEVGVHSREHVGRLSVWPPILFKALAKLEGSYARIERWNQFLRSRSDGRYLLGPRADEESEENVQFLSDIQTPLENTTEPLERYSNALRMCAEIGTPLTVAAAGSEVELGEGANLKRWHQYAVVGFLPAKSLAKGSEPEEDLLLLSNPQGTFIRDVQGTRYAKDSTEWRENAAVREWMVERMLAEGGKFPKGVTSKKIIDWRERPSAFLLPVREAFKGLRTIVIFGPRERREAERSLYG</sequence>
<dbReference type="GO" id="GO:0006508">
    <property type="term" value="P:proteolysis"/>
    <property type="evidence" value="ECO:0007669"/>
    <property type="project" value="UniProtKB-KW"/>
</dbReference>
<evidence type="ECO:0000256" key="2">
    <source>
        <dbReference type="ARBA" id="ARBA00022670"/>
    </source>
</evidence>
<evidence type="ECO:0000259" key="8">
    <source>
        <dbReference type="PROSITE" id="PS50203"/>
    </source>
</evidence>
<evidence type="ECO:0000256" key="7">
    <source>
        <dbReference type="SAM" id="MobiDB-lite"/>
    </source>
</evidence>
<dbReference type="PANTHER" id="PTHR10183">
    <property type="entry name" value="CALPAIN"/>
    <property type="match status" value="1"/>
</dbReference>
<organism evidence="9">
    <name type="scientific">Chromera velia CCMP2878</name>
    <dbReference type="NCBI Taxonomy" id="1169474"/>
    <lineage>
        <taxon>Eukaryota</taxon>
        <taxon>Sar</taxon>
        <taxon>Alveolata</taxon>
        <taxon>Colpodellida</taxon>
        <taxon>Chromeraceae</taxon>
        <taxon>Chromera</taxon>
    </lineage>
</organism>
<dbReference type="InterPro" id="IPR022684">
    <property type="entry name" value="Calpain_cysteine_protease"/>
</dbReference>
<dbReference type="VEuPathDB" id="CryptoDB:Cvel_31061"/>
<dbReference type="Pfam" id="PF00648">
    <property type="entry name" value="Peptidase_C2"/>
    <property type="match status" value="1"/>
</dbReference>
<dbReference type="SUPFAM" id="SSF54001">
    <property type="entry name" value="Cysteine proteinases"/>
    <property type="match status" value="1"/>
</dbReference>
<dbReference type="PROSITE" id="PS50203">
    <property type="entry name" value="CALPAIN_CAT"/>
    <property type="match status" value="1"/>
</dbReference>
<feature type="active site" evidence="6">
    <location>
        <position position="772"/>
    </location>
</feature>
<dbReference type="PhylomeDB" id="A0A0G4HSF8"/>